<dbReference type="NCBIfam" id="TIGR03618">
    <property type="entry name" value="Rv1155_F420"/>
    <property type="match status" value="1"/>
</dbReference>
<dbReference type="Pfam" id="PF01243">
    <property type="entry name" value="PNPOx_N"/>
    <property type="match status" value="1"/>
</dbReference>
<organism evidence="3 4">
    <name type="scientific">Dactylosporangium darangshiense</name>
    <dbReference type="NCBI Taxonomy" id="579108"/>
    <lineage>
        <taxon>Bacteria</taxon>
        <taxon>Bacillati</taxon>
        <taxon>Actinomycetota</taxon>
        <taxon>Actinomycetes</taxon>
        <taxon>Micromonosporales</taxon>
        <taxon>Micromonosporaceae</taxon>
        <taxon>Dactylosporangium</taxon>
    </lineage>
</organism>
<keyword evidence="1" id="KW-0560">Oxidoreductase</keyword>
<dbReference type="InterPro" id="IPR012349">
    <property type="entry name" value="Split_barrel_FMN-bd"/>
</dbReference>
<proteinExistence type="predicted"/>
<dbReference type="InterPro" id="IPR052019">
    <property type="entry name" value="F420H2_bilvrd_red/Heme_oxyg"/>
</dbReference>
<name>A0ABP8DR95_9ACTN</name>
<dbReference type="SUPFAM" id="SSF50475">
    <property type="entry name" value="FMN-binding split barrel"/>
    <property type="match status" value="1"/>
</dbReference>
<dbReference type="EMBL" id="BAABAT010000051">
    <property type="protein sequence ID" value="GAA4262362.1"/>
    <property type="molecule type" value="Genomic_DNA"/>
</dbReference>
<accession>A0ABP8DR95</accession>
<evidence type="ECO:0000259" key="2">
    <source>
        <dbReference type="Pfam" id="PF01243"/>
    </source>
</evidence>
<dbReference type="PANTHER" id="PTHR35176:SF2">
    <property type="entry name" value="F420H(2)-DEPENDENT REDUCTASE RV1155"/>
    <property type="match status" value="1"/>
</dbReference>
<dbReference type="InterPro" id="IPR019920">
    <property type="entry name" value="F420-binding_dom_put"/>
</dbReference>
<evidence type="ECO:0000313" key="4">
    <source>
        <dbReference type="Proteomes" id="UP001500620"/>
    </source>
</evidence>
<evidence type="ECO:0000313" key="3">
    <source>
        <dbReference type="EMBL" id="GAA4262362.1"/>
    </source>
</evidence>
<gene>
    <name evidence="3" type="ORF">GCM10022255_098720</name>
</gene>
<dbReference type="PANTHER" id="PTHR35176">
    <property type="entry name" value="HEME OXYGENASE HI_0854-RELATED"/>
    <property type="match status" value="1"/>
</dbReference>
<keyword evidence="4" id="KW-1185">Reference proteome</keyword>
<dbReference type="Proteomes" id="UP001500620">
    <property type="component" value="Unassembled WGS sequence"/>
</dbReference>
<sequence length="146" mass="15838">MASIEDGLRRVREIAEREHWLAVVVTVRGDGEPSTSVVNAGILPHPRDGEPVLGIVSQPSAARLANLRHRSRATLVFRGGWEWVSVSGAAEVIGPGDVDAEQLRLLLREIYHAAGGVHPDLEEYDRVMAAEGRVAILVRPERVAGV</sequence>
<feature type="domain" description="Pyridoxamine 5'-phosphate oxidase N-terminal" evidence="2">
    <location>
        <begin position="18"/>
        <end position="144"/>
    </location>
</feature>
<dbReference type="Gene3D" id="2.30.110.10">
    <property type="entry name" value="Electron Transport, Fmn-binding Protein, Chain A"/>
    <property type="match status" value="1"/>
</dbReference>
<reference evidence="4" key="1">
    <citation type="journal article" date="2019" name="Int. J. Syst. Evol. Microbiol.">
        <title>The Global Catalogue of Microorganisms (GCM) 10K type strain sequencing project: providing services to taxonomists for standard genome sequencing and annotation.</title>
        <authorList>
            <consortium name="The Broad Institute Genomics Platform"/>
            <consortium name="The Broad Institute Genome Sequencing Center for Infectious Disease"/>
            <person name="Wu L."/>
            <person name="Ma J."/>
        </authorList>
    </citation>
    <scope>NUCLEOTIDE SEQUENCE [LARGE SCALE GENOMIC DNA]</scope>
    <source>
        <strain evidence="4">JCM 17441</strain>
    </source>
</reference>
<evidence type="ECO:0000256" key="1">
    <source>
        <dbReference type="ARBA" id="ARBA00023002"/>
    </source>
</evidence>
<dbReference type="RefSeq" id="WP_345139819.1">
    <property type="nucleotide sequence ID" value="NZ_BAABAT010000051.1"/>
</dbReference>
<protein>
    <submittedName>
        <fullName evidence="3">TIGR03618 family F420-dependent PPOX class oxidoreductase</fullName>
    </submittedName>
</protein>
<dbReference type="InterPro" id="IPR011576">
    <property type="entry name" value="Pyridox_Oxase_N"/>
</dbReference>
<comment type="caution">
    <text evidence="3">The sequence shown here is derived from an EMBL/GenBank/DDBJ whole genome shotgun (WGS) entry which is preliminary data.</text>
</comment>